<dbReference type="RefSeq" id="WP_085359059.1">
    <property type="nucleotide sequence ID" value="NZ_NAFD01000174.1"/>
</dbReference>
<dbReference type="Gene3D" id="3.30.70.2190">
    <property type="match status" value="1"/>
</dbReference>
<dbReference type="InterPro" id="IPR016164">
    <property type="entry name" value="FAD-linked_Oxase-like_C"/>
</dbReference>
<name>A0A1X3H761_9BRAD</name>
<keyword evidence="4" id="KW-0560">Oxidoreductase</keyword>
<evidence type="ECO:0000259" key="5">
    <source>
        <dbReference type="Pfam" id="PF02913"/>
    </source>
</evidence>
<comment type="cofactor">
    <cofactor evidence="1">
        <name>FAD</name>
        <dbReference type="ChEBI" id="CHEBI:57692"/>
    </cofactor>
</comment>
<evidence type="ECO:0000256" key="4">
    <source>
        <dbReference type="ARBA" id="ARBA00023002"/>
    </source>
</evidence>
<dbReference type="GO" id="GO:0022904">
    <property type="term" value="P:respiratory electron transport chain"/>
    <property type="evidence" value="ECO:0007669"/>
    <property type="project" value="TreeGrafter"/>
</dbReference>
<dbReference type="AlphaFoldDB" id="A0A1X3H761"/>
<evidence type="ECO:0000256" key="3">
    <source>
        <dbReference type="ARBA" id="ARBA00022827"/>
    </source>
</evidence>
<dbReference type="GO" id="GO:0050660">
    <property type="term" value="F:flavin adenine dinucleotide binding"/>
    <property type="evidence" value="ECO:0007669"/>
    <property type="project" value="InterPro"/>
</dbReference>
<evidence type="ECO:0000313" key="6">
    <source>
        <dbReference type="EMBL" id="OSJ10831.1"/>
    </source>
</evidence>
<dbReference type="SUPFAM" id="SSF55103">
    <property type="entry name" value="FAD-linked oxidases, C-terminal domain"/>
    <property type="match status" value="1"/>
</dbReference>
<dbReference type="Proteomes" id="UP000193553">
    <property type="component" value="Unassembled WGS sequence"/>
</dbReference>
<dbReference type="InterPro" id="IPR051264">
    <property type="entry name" value="FAD-oxidored/transferase_4"/>
</dbReference>
<organism evidence="6 7">
    <name type="scientific">Bradyrhizobium canariense</name>
    <dbReference type="NCBI Taxonomy" id="255045"/>
    <lineage>
        <taxon>Bacteria</taxon>
        <taxon>Pseudomonadati</taxon>
        <taxon>Pseudomonadota</taxon>
        <taxon>Alphaproteobacteria</taxon>
        <taxon>Hyphomicrobiales</taxon>
        <taxon>Nitrobacteraceae</taxon>
        <taxon>Bradyrhizobium</taxon>
    </lineage>
</organism>
<proteinExistence type="predicted"/>
<comment type="caution">
    <text evidence="6">The sequence shown here is derived from an EMBL/GenBank/DDBJ whole genome shotgun (WGS) entry which is preliminary data.</text>
</comment>
<keyword evidence="3" id="KW-0274">FAD</keyword>
<dbReference type="PANTHER" id="PTHR43716:SF1">
    <property type="entry name" value="D-2-HYDROXYGLUTARATE DEHYDROGENASE, MITOCHONDRIAL"/>
    <property type="match status" value="1"/>
</dbReference>
<dbReference type="GO" id="GO:0016491">
    <property type="term" value="F:oxidoreductase activity"/>
    <property type="evidence" value="ECO:0007669"/>
    <property type="project" value="UniProtKB-KW"/>
</dbReference>
<sequence length="175" mass="19580">MALRIFPAPRQRQVTLCALRSFAHVSSFLGMARQHLGGELTAFEAMWNEYYRLTVERVNGVVAPLPTHYPFYVLLDASGNKADRLHADLEKLLKTALGENIILDATLSTSEASAGAMWRIRDCTRELGRTFPYTSRIGFDVSLPVDRMDEYAKTIGARIKAIDARAFTIVCGARR</sequence>
<evidence type="ECO:0000313" key="7">
    <source>
        <dbReference type="Proteomes" id="UP000193553"/>
    </source>
</evidence>
<dbReference type="EMBL" id="NAFI01000171">
    <property type="protein sequence ID" value="OSJ10831.1"/>
    <property type="molecule type" value="Genomic_DNA"/>
</dbReference>
<keyword evidence="2" id="KW-0285">Flavoprotein</keyword>
<protein>
    <recommendedName>
        <fullName evidence="5">FAD-binding oxidoreductase/transferase type 4 C-terminal domain-containing protein</fullName>
    </recommendedName>
</protein>
<evidence type="ECO:0000256" key="2">
    <source>
        <dbReference type="ARBA" id="ARBA00022630"/>
    </source>
</evidence>
<dbReference type="PANTHER" id="PTHR43716">
    <property type="entry name" value="D-2-HYDROXYGLUTARATE DEHYDROGENASE, MITOCHONDRIAL"/>
    <property type="match status" value="1"/>
</dbReference>
<evidence type="ECO:0000256" key="1">
    <source>
        <dbReference type="ARBA" id="ARBA00001974"/>
    </source>
</evidence>
<dbReference type="Pfam" id="PF02913">
    <property type="entry name" value="FAD-oxidase_C"/>
    <property type="match status" value="1"/>
</dbReference>
<reference evidence="6 7" key="1">
    <citation type="submission" date="2017-03" db="EMBL/GenBank/DDBJ databases">
        <title>Whole genome sequences of fourteen strains of Bradyrhizobium canariense and one strain of Bradyrhizobium japonicum isolated from Lupinus (Papilionoideae: Genisteae) species in Algeria.</title>
        <authorList>
            <person name="Crovadore J."/>
            <person name="Chekireb D."/>
            <person name="Brachmann A."/>
            <person name="Chablais R."/>
            <person name="Cochard B."/>
            <person name="Lefort F."/>
        </authorList>
    </citation>
    <scope>NUCLEOTIDE SEQUENCE [LARGE SCALE GENOMIC DNA]</scope>
    <source>
        <strain evidence="6 7">UBMA195</strain>
    </source>
</reference>
<dbReference type="InterPro" id="IPR004113">
    <property type="entry name" value="FAD-bd_oxidored_4_C"/>
</dbReference>
<gene>
    <name evidence="6" type="ORF">BSZ18_16075</name>
</gene>
<feature type="domain" description="FAD-binding oxidoreductase/transferase type 4 C-terminal" evidence="5">
    <location>
        <begin position="9"/>
        <end position="165"/>
    </location>
</feature>
<accession>A0A1X3H761</accession>